<feature type="transmembrane region" description="Helical" evidence="1">
    <location>
        <begin position="405"/>
        <end position="425"/>
    </location>
</feature>
<dbReference type="Proteomes" id="UP000199656">
    <property type="component" value="Unassembled WGS sequence"/>
</dbReference>
<name>A0A1H4F7K9_9BACT</name>
<dbReference type="GO" id="GO:0005886">
    <property type="term" value="C:plasma membrane"/>
    <property type="evidence" value="ECO:0007669"/>
    <property type="project" value="TreeGrafter"/>
</dbReference>
<dbReference type="NCBIfam" id="NF008712">
    <property type="entry name" value="PRK11715.1-1"/>
    <property type="match status" value="1"/>
</dbReference>
<dbReference type="Pfam" id="PF06123">
    <property type="entry name" value="CreD"/>
    <property type="match status" value="1"/>
</dbReference>
<dbReference type="PIRSF" id="PIRSF004548">
    <property type="entry name" value="CreD"/>
    <property type="match status" value="1"/>
</dbReference>
<dbReference type="OrthoDB" id="9791851at2"/>
<dbReference type="AlphaFoldDB" id="A0A1H4F7K9"/>
<keyword evidence="1" id="KW-0812">Transmembrane</keyword>
<sequence length="444" mass="49301">MEPSTQAPVSFFERYGYAIKAFIIFFLVLILLIPTVMVNGLINERHNRQSEVTDQISNSWGKAQVVTGPVIAIPYLGESRKTTYAYILPDKLKINGELLSEKLRRGIFSVPVYNAKLQLSGSFSADAIQSLSVPPSALDWQNALLLIELTDLNGIGNQVVLNWKGKQLQFNPNSLPEGAFSSSIQTAFPINPKDTASMNGEFVFDLKLRGSESLSFSPLGKSTSVALNANWTNPSFDEAFPPATRRIDEKGFAATWEVQHLNRSFPQAWIGDKFNAHASDFGVKLFMPTEVYQMSSRSVKYAILIIGLTFLIFYFIELSQRRPLHPLQYALIGLALCVFYTLLISISEQINFMLAYIIASALTIGLIVVYTAAAFKSRRIALLIGGALALLYSFIYVVISADDQALLMGSLGLFIILAIVMYVSTKINWQQLGARTNDKNIIHQ</sequence>
<dbReference type="PANTHER" id="PTHR30092">
    <property type="entry name" value="INNER MEMBRANE PROTEIN CRED"/>
    <property type="match status" value="1"/>
</dbReference>
<dbReference type="EMBL" id="FNRL01000023">
    <property type="protein sequence ID" value="SEA93316.1"/>
    <property type="molecule type" value="Genomic_DNA"/>
</dbReference>
<feature type="transmembrane region" description="Helical" evidence="1">
    <location>
        <begin position="380"/>
        <end position="399"/>
    </location>
</feature>
<accession>A0A1H4F7K9</accession>
<feature type="transmembrane region" description="Helical" evidence="1">
    <location>
        <begin position="328"/>
        <end position="347"/>
    </location>
</feature>
<dbReference type="PANTHER" id="PTHR30092:SF0">
    <property type="entry name" value="INNER MEMBRANE PROTEIN CRED"/>
    <property type="match status" value="1"/>
</dbReference>
<feature type="transmembrane region" description="Helical" evidence="1">
    <location>
        <begin position="298"/>
        <end position="316"/>
    </location>
</feature>
<dbReference type="STRING" id="408074.SAMN05660909_04209"/>
<feature type="transmembrane region" description="Helical" evidence="1">
    <location>
        <begin position="21"/>
        <end position="42"/>
    </location>
</feature>
<keyword evidence="1" id="KW-0472">Membrane</keyword>
<organism evidence="2 3">
    <name type="scientific">Chitinophaga terrae</name>
    <name type="common">ex Kim and Jung 2007</name>
    <dbReference type="NCBI Taxonomy" id="408074"/>
    <lineage>
        <taxon>Bacteria</taxon>
        <taxon>Pseudomonadati</taxon>
        <taxon>Bacteroidota</taxon>
        <taxon>Chitinophagia</taxon>
        <taxon>Chitinophagales</taxon>
        <taxon>Chitinophagaceae</taxon>
        <taxon>Chitinophaga</taxon>
    </lineage>
</organism>
<evidence type="ECO:0000256" key="1">
    <source>
        <dbReference type="SAM" id="Phobius"/>
    </source>
</evidence>
<dbReference type="RefSeq" id="WP_089763904.1">
    <property type="nucleotide sequence ID" value="NZ_BKAT01000042.1"/>
</dbReference>
<protein>
    <submittedName>
        <fullName evidence="2">Inner membrane protein</fullName>
    </submittedName>
</protein>
<keyword evidence="1" id="KW-1133">Transmembrane helix</keyword>
<reference evidence="3" key="1">
    <citation type="submission" date="2016-10" db="EMBL/GenBank/DDBJ databases">
        <authorList>
            <person name="Varghese N."/>
            <person name="Submissions S."/>
        </authorList>
    </citation>
    <scope>NUCLEOTIDE SEQUENCE [LARGE SCALE GENOMIC DNA]</scope>
    <source>
        <strain evidence="3">DSM 23920</strain>
    </source>
</reference>
<evidence type="ECO:0000313" key="2">
    <source>
        <dbReference type="EMBL" id="SEA93316.1"/>
    </source>
</evidence>
<keyword evidence="3" id="KW-1185">Reference proteome</keyword>
<feature type="transmembrane region" description="Helical" evidence="1">
    <location>
        <begin position="353"/>
        <end position="373"/>
    </location>
</feature>
<gene>
    <name evidence="2" type="ORF">SAMN05660909_04209</name>
</gene>
<dbReference type="InterPro" id="IPR010364">
    <property type="entry name" value="Uncharacterised_IM_CreD"/>
</dbReference>
<evidence type="ECO:0000313" key="3">
    <source>
        <dbReference type="Proteomes" id="UP000199656"/>
    </source>
</evidence>
<proteinExistence type="predicted"/>